<protein>
    <recommendedName>
        <fullName evidence="6 13">Molybdopterin molybdenumtransferase</fullName>
        <ecNumber evidence="5 13">2.10.1.1</ecNumber>
    </recommendedName>
</protein>
<dbReference type="RefSeq" id="WP_213035992.1">
    <property type="nucleotide sequence ID" value="NZ_CAJNBL010000021.1"/>
</dbReference>
<proteinExistence type="inferred from homology"/>
<dbReference type="Proteomes" id="UP000675882">
    <property type="component" value="Unassembled WGS sequence"/>
</dbReference>
<evidence type="ECO:0000256" key="10">
    <source>
        <dbReference type="ARBA" id="ARBA00022842"/>
    </source>
</evidence>
<feature type="domain" description="MoaB/Mog" evidence="14">
    <location>
        <begin position="196"/>
        <end position="333"/>
    </location>
</feature>
<dbReference type="InterPro" id="IPR036425">
    <property type="entry name" value="MoaB/Mog-like_dom_sf"/>
</dbReference>
<comment type="caution">
    <text evidence="15">The sequence shown here is derived from an EMBL/GenBank/DDBJ whole genome shotgun (WGS) entry which is preliminary data.</text>
</comment>
<accession>A0A916FAG9</accession>
<keyword evidence="8 13" id="KW-0808">Transferase</keyword>
<dbReference type="InterPro" id="IPR005111">
    <property type="entry name" value="MoeA_C_domain_IV"/>
</dbReference>
<dbReference type="Gene3D" id="2.170.190.11">
    <property type="entry name" value="Molybdopterin biosynthesis moea protein, domain 3"/>
    <property type="match status" value="1"/>
</dbReference>
<dbReference type="InterPro" id="IPR036135">
    <property type="entry name" value="MoeA_linker/N_sf"/>
</dbReference>
<dbReference type="Pfam" id="PF00994">
    <property type="entry name" value="MoCF_biosynth"/>
    <property type="match status" value="1"/>
</dbReference>
<dbReference type="PANTHER" id="PTHR10192:SF5">
    <property type="entry name" value="GEPHYRIN"/>
    <property type="match status" value="1"/>
</dbReference>
<dbReference type="SUPFAM" id="SSF63867">
    <property type="entry name" value="MoeA C-terminal domain-like"/>
    <property type="match status" value="1"/>
</dbReference>
<comment type="pathway">
    <text evidence="3 13">Cofactor biosynthesis; molybdopterin biosynthesis.</text>
</comment>
<dbReference type="FunFam" id="2.170.190.11:FF:000001">
    <property type="entry name" value="Molybdopterin molybdenumtransferase"/>
    <property type="match status" value="1"/>
</dbReference>
<dbReference type="Pfam" id="PF03453">
    <property type="entry name" value="MoeA_N"/>
    <property type="match status" value="1"/>
</dbReference>
<comment type="catalytic activity">
    <reaction evidence="12">
        <text>adenylyl-molybdopterin + molybdate = Mo-molybdopterin + AMP + H(+)</text>
        <dbReference type="Rhea" id="RHEA:35047"/>
        <dbReference type="ChEBI" id="CHEBI:15378"/>
        <dbReference type="ChEBI" id="CHEBI:36264"/>
        <dbReference type="ChEBI" id="CHEBI:62727"/>
        <dbReference type="ChEBI" id="CHEBI:71302"/>
        <dbReference type="ChEBI" id="CHEBI:456215"/>
        <dbReference type="EC" id="2.10.1.1"/>
    </reaction>
</comment>
<dbReference type="FunFam" id="2.40.340.10:FF:000003">
    <property type="entry name" value="Molybdopterin molybdenumtransferase"/>
    <property type="match status" value="1"/>
</dbReference>
<dbReference type="GO" id="GO:0061599">
    <property type="term" value="F:molybdopterin molybdotransferase activity"/>
    <property type="evidence" value="ECO:0007669"/>
    <property type="project" value="UniProtKB-UniRule"/>
</dbReference>
<dbReference type="PANTHER" id="PTHR10192">
    <property type="entry name" value="MOLYBDOPTERIN BIOSYNTHESIS PROTEIN"/>
    <property type="match status" value="1"/>
</dbReference>
<gene>
    <name evidence="15" type="primary">moeA</name>
    <name evidence="15" type="ORF">NTGZN8_280057</name>
</gene>
<dbReference type="Gene3D" id="2.40.340.10">
    <property type="entry name" value="MoeA, C-terminal, domain IV"/>
    <property type="match status" value="1"/>
</dbReference>
<keyword evidence="10 13" id="KW-0460">Magnesium</keyword>
<dbReference type="CDD" id="cd00887">
    <property type="entry name" value="MoeA"/>
    <property type="match status" value="1"/>
</dbReference>
<evidence type="ECO:0000256" key="5">
    <source>
        <dbReference type="ARBA" id="ARBA00013269"/>
    </source>
</evidence>
<comment type="similarity">
    <text evidence="4 13">Belongs to the MoeA family.</text>
</comment>
<evidence type="ECO:0000256" key="13">
    <source>
        <dbReference type="RuleBase" id="RU365090"/>
    </source>
</evidence>
<dbReference type="EMBL" id="CAJNBL010000021">
    <property type="protein sequence ID" value="CAE6717623.1"/>
    <property type="molecule type" value="Genomic_DNA"/>
</dbReference>
<dbReference type="SMART" id="SM00852">
    <property type="entry name" value="MoCF_biosynth"/>
    <property type="match status" value="1"/>
</dbReference>
<keyword evidence="9 13" id="KW-0479">Metal-binding</keyword>
<dbReference type="GO" id="GO:0046872">
    <property type="term" value="F:metal ion binding"/>
    <property type="evidence" value="ECO:0007669"/>
    <property type="project" value="UniProtKB-UniRule"/>
</dbReference>
<evidence type="ECO:0000313" key="16">
    <source>
        <dbReference type="Proteomes" id="UP000675882"/>
    </source>
</evidence>
<dbReference type="GO" id="GO:0005829">
    <property type="term" value="C:cytosol"/>
    <property type="evidence" value="ECO:0007669"/>
    <property type="project" value="TreeGrafter"/>
</dbReference>
<dbReference type="InterPro" id="IPR001453">
    <property type="entry name" value="MoaB/Mog_dom"/>
</dbReference>
<keyword evidence="7 13" id="KW-0500">Molybdenum</keyword>
<dbReference type="Pfam" id="PF03454">
    <property type="entry name" value="MoeA_C"/>
    <property type="match status" value="1"/>
</dbReference>
<dbReference type="InterPro" id="IPR036688">
    <property type="entry name" value="MoeA_C_domain_IV_sf"/>
</dbReference>
<evidence type="ECO:0000256" key="1">
    <source>
        <dbReference type="ARBA" id="ARBA00001946"/>
    </source>
</evidence>
<evidence type="ECO:0000256" key="3">
    <source>
        <dbReference type="ARBA" id="ARBA00005046"/>
    </source>
</evidence>
<comment type="cofactor">
    <cofactor evidence="1 13">
        <name>Mg(2+)</name>
        <dbReference type="ChEBI" id="CHEBI:18420"/>
    </cofactor>
</comment>
<evidence type="ECO:0000259" key="14">
    <source>
        <dbReference type="SMART" id="SM00852"/>
    </source>
</evidence>
<dbReference type="InterPro" id="IPR038987">
    <property type="entry name" value="MoeA-like"/>
</dbReference>
<evidence type="ECO:0000256" key="9">
    <source>
        <dbReference type="ARBA" id="ARBA00022723"/>
    </source>
</evidence>
<evidence type="ECO:0000256" key="8">
    <source>
        <dbReference type="ARBA" id="ARBA00022679"/>
    </source>
</evidence>
<evidence type="ECO:0000313" key="15">
    <source>
        <dbReference type="EMBL" id="CAE6717623.1"/>
    </source>
</evidence>
<dbReference type="SUPFAM" id="SSF63882">
    <property type="entry name" value="MoeA N-terminal region -like"/>
    <property type="match status" value="1"/>
</dbReference>
<dbReference type="AlphaFoldDB" id="A0A916FAG9"/>
<keyword evidence="16" id="KW-1185">Reference proteome</keyword>
<evidence type="ECO:0000256" key="6">
    <source>
        <dbReference type="ARBA" id="ARBA00021108"/>
    </source>
</evidence>
<evidence type="ECO:0000256" key="2">
    <source>
        <dbReference type="ARBA" id="ARBA00002901"/>
    </source>
</evidence>
<dbReference type="GO" id="GO:0006777">
    <property type="term" value="P:Mo-molybdopterin cofactor biosynthetic process"/>
    <property type="evidence" value="ECO:0007669"/>
    <property type="project" value="UniProtKB-UniRule"/>
</dbReference>
<dbReference type="Gene3D" id="3.90.105.10">
    <property type="entry name" value="Molybdopterin biosynthesis moea protein, domain 2"/>
    <property type="match status" value="1"/>
</dbReference>
<dbReference type="Gene3D" id="3.40.980.10">
    <property type="entry name" value="MoaB/Mog-like domain"/>
    <property type="match status" value="1"/>
</dbReference>
<dbReference type="NCBIfam" id="TIGR00177">
    <property type="entry name" value="molyb_syn"/>
    <property type="match status" value="1"/>
</dbReference>
<evidence type="ECO:0000256" key="7">
    <source>
        <dbReference type="ARBA" id="ARBA00022505"/>
    </source>
</evidence>
<organism evidence="15 16">
    <name type="scientific">Candidatus Nitrotoga fabula</name>
    <dbReference type="NCBI Taxonomy" id="2182327"/>
    <lineage>
        <taxon>Bacteria</taxon>
        <taxon>Pseudomonadati</taxon>
        <taxon>Pseudomonadota</taxon>
        <taxon>Betaproteobacteria</taxon>
        <taxon>Nitrosomonadales</taxon>
        <taxon>Gallionellaceae</taxon>
        <taxon>Candidatus Nitrotoga</taxon>
    </lineage>
</organism>
<evidence type="ECO:0000256" key="12">
    <source>
        <dbReference type="ARBA" id="ARBA00047317"/>
    </source>
</evidence>
<dbReference type="NCBIfam" id="NF045515">
    <property type="entry name" value="Glp_gephyrin"/>
    <property type="match status" value="1"/>
</dbReference>
<evidence type="ECO:0000256" key="11">
    <source>
        <dbReference type="ARBA" id="ARBA00023150"/>
    </source>
</evidence>
<name>A0A916FAG9_9PROT</name>
<dbReference type="InterPro" id="IPR005110">
    <property type="entry name" value="MoeA_linker/N"/>
</dbReference>
<dbReference type="EC" id="2.10.1.1" evidence="5 13"/>
<dbReference type="FunFam" id="3.40.980.10:FF:000004">
    <property type="entry name" value="Molybdopterin molybdenumtransferase"/>
    <property type="match status" value="1"/>
</dbReference>
<evidence type="ECO:0000256" key="4">
    <source>
        <dbReference type="ARBA" id="ARBA00010763"/>
    </source>
</evidence>
<keyword evidence="11 13" id="KW-0501">Molybdenum cofactor biosynthesis</keyword>
<dbReference type="SUPFAM" id="SSF53218">
    <property type="entry name" value="Molybdenum cofactor biosynthesis proteins"/>
    <property type="match status" value="1"/>
</dbReference>
<reference evidence="15" key="1">
    <citation type="submission" date="2021-02" db="EMBL/GenBank/DDBJ databases">
        <authorList>
            <person name="Han P."/>
        </authorList>
    </citation>
    <scope>NUCLEOTIDE SEQUENCE</scope>
    <source>
        <strain evidence="15">Candidatus Nitrotoga sp. ZN8</strain>
    </source>
</reference>
<sequence length="420" mass="45286">MESPRPFLSTLEQMGDYDPNSMPVEKARQFIRQFLTPLAKHESIRLCNALHRTLATDIQSPMNVPPHDYSAMDGYAVRHEDLTSAPTVLKVVGSAFAGHPFSGCVGAGECVRIMTGALIPEGCDSVVMQEHVQASGSSVEIGEGHRRGQNIRLIGEDIAQNSTVLTKGQIIRPAEMGLLASLGFSDVTVYHKLKVALFSTGDELQEPGTQLAPGKIYNSNRYSLLGMLGELGVEIVDMGTIRDDKASLKEALLDAASRTDAIITSGGVSVGEADYIKQLLTEIGEVVFWKIAMKPGKPLAYGKIGTCHFFGLPGNPVAVMVTFQQFVRDALRILMGQQPRLTIEFQATCTSPIRKVPGRTEFQRGILSKDPDGSWTVRTTGTQCSGILSSMSKANSYIVLPASQGSVEAGSTVLVQPFLD</sequence>
<comment type="function">
    <text evidence="2 13">Catalyzes the insertion of molybdate into adenylated molybdopterin with the concomitant release of AMP.</text>
</comment>